<keyword evidence="4" id="KW-1185">Reference proteome</keyword>
<dbReference type="Pfam" id="PF15886">
    <property type="entry name" value="CBM39"/>
    <property type="match status" value="1"/>
</dbReference>
<organism evidence="3 4">
    <name type="scientific">Aromia moschata</name>
    <dbReference type="NCBI Taxonomy" id="1265417"/>
    <lineage>
        <taxon>Eukaryota</taxon>
        <taxon>Metazoa</taxon>
        <taxon>Ecdysozoa</taxon>
        <taxon>Arthropoda</taxon>
        <taxon>Hexapoda</taxon>
        <taxon>Insecta</taxon>
        <taxon>Pterygota</taxon>
        <taxon>Neoptera</taxon>
        <taxon>Endopterygota</taxon>
        <taxon>Coleoptera</taxon>
        <taxon>Polyphaga</taxon>
        <taxon>Cucujiformia</taxon>
        <taxon>Chrysomeloidea</taxon>
        <taxon>Cerambycidae</taxon>
        <taxon>Cerambycinae</taxon>
        <taxon>Callichromatini</taxon>
        <taxon>Aromia</taxon>
    </lineage>
</organism>
<dbReference type="AlphaFoldDB" id="A0AAV8Y7Y1"/>
<dbReference type="InterPro" id="IPR043030">
    <property type="entry name" value="BGBP_N_sf"/>
</dbReference>
<comment type="caution">
    <text evidence="3">The sequence shown here is derived from an EMBL/GenBank/DDBJ whole genome shotgun (WGS) entry which is preliminary data.</text>
</comment>
<dbReference type="PROSITE" id="PS51969">
    <property type="entry name" value="CBM39"/>
    <property type="match status" value="1"/>
</dbReference>
<dbReference type="InterPro" id="IPR031756">
    <property type="entry name" value="BGBP_N"/>
</dbReference>
<dbReference type="GO" id="GO:0030246">
    <property type="term" value="F:carbohydrate binding"/>
    <property type="evidence" value="ECO:0007669"/>
    <property type="project" value="InterPro"/>
</dbReference>
<dbReference type="EMBL" id="JAPWTK010000185">
    <property type="protein sequence ID" value="KAJ8946465.1"/>
    <property type="molecule type" value="Genomic_DNA"/>
</dbReference>
<feature type="domain" description="CBM39" evidence="2">
    <location>
        <begin position="25"/>
        <end position="125"/>
    </location>
</feature>
<accession>A0AAV8Y7Y1</accession>
<protein>
    <recommendedName>
        <fullName evidence="2">CBM39 domain-containing protein</fullName>
    </recommendedName>
</protein>
<evidence type="ECO:0000259" key="2">
    <source>
        <dbReference type="PROSITE" id="PS51969"/>
    </source>
</evidence>
<evidence type="ECO:0000313" key="4">
    <source>
        <dbReference type="Proteomes" id="UP001162162"/>
    </source>
</evidence>
<dbReference type="Proteomes" id="UP001162162">
    <property type="component" value="Unassembled WGS sequence"/>
</dbReference>
<reference evidence="3" key="1">
    <citation type="journal article" date="2023" name="Insect Mol. Biol.">
        <title>Genome sequencing provides insights into the evolution of gene families encoding plant cell wall-degrading enzymes in longhorned beetles.</title>
        <authorList>
            <person name="Shin N.R."/>
            <person name="Okamura Y."/>
            <person name="Kirsch R."/>
            <person name="Pauchet Y."/>
        </authorList>
    </citation>
    <scope>NUCLEOTIDE SEQUENCE</scope>
    <source>
        <strain evidence="3">AMC_N1</strain>
    </source>
</reference>
<keyword evidence="1" id="KW-0732">Signal</keyword>
<sequence>MESALCIWLILFTDVALGLSLANQYIIPQPAIQVFSPKGFQVSIAHEDGVQLFAFHGNINRPMQDLEAGQFSKDILKTKGNRWVFEDHKTKLASGDVIYFWLFVIKDSLGYRYDDGEFLVKEPSLKPRAMQPIGLLYPTPILLHPLLYLGVLQKTIQINRRCAVAVISKINISRDLRSNASQSNRIWRMVSISLPHNLHLRSILLKVKNKYVTDIIPVQQEVENTISSQPPSHHLDVDFNSDKNEIWNSDPRCAFVNNLTDTVEKLRTQVDDLKEIIYILRDLAAKDDRASRTLRFEGVLPPDDDAKYTAQFIINEKLGVSVPIVDASWDENKRHITFQVASLDDKVYLIRKAKEKLQKSKISLVY</sequence>
<evidence type="ECO:0000256" key="1">
    <source>
        <dbReference type="SAM" id="SignalP"/>
    </source>
</evidence>
<proteinExistence type="predicted"/>
<gene>
    <name evidence="3" type="ORF">NQ318_004511</name>
</gene>
<feature type="signal peptide" evidence="1">
    <location>
        <begin position="1"/>
        <end position="18"/>
    </location>
</feature>
<feature type="chain" id="PRO_5043597304" description="CBM39 domain-containing protein" evidence="1">
    <location>
        <begin position="19"/>
        <end position="366"/>
    </location>
</feature>
<name>A0AAV8Y7Y1_9CUCU</name>
<dbReference type="Gene3D" id="2.60.40.2140">
    <property type="entry name" value="Beta-1,3-glucan-recognition protein, N-terminal domain"/>
    <property type="match status" value="1"/>
</dbReference>
<evidence type="ECO:0000313" key="3">
    <source>
        <dbReference type="EMBL" id="KAJ8946465.1"/>
    </source>
</evidence>